<dbReference type="EMBL" id="JBHSOG010000111">
    <property type="protein sequence ID" value="MFC5772238.1"/>
    <property type="molecule type" value="Genomic_DNA"/>
</dbReference>
<dbReference type="Proteomes" id="UP001595974">
    <property type="component" value="Unassembled WGS sequence"/>
</dbReference>
<feature type="chain" id="PRO_5045181517" evidence="5">
    <location>
        <begin position="26"/>
        <end position="349"/>
    </location>
</feature>
<comment type="caution">
    <text evidence="6">The sequence shown here is derived from an EMBL/GenBank/DDBJ whole genome shotgun (WGS) entry which is preliminary data.</text>
</comment>
<proteinExistence type="predicted"/>
<protein>
    <submittedName>
        <fullName evidence="6">Extracellular solute-binding protein</fullName>
    </submittedName>
</protein>
<organism evidence="6 7">
    <name type="scientific">Thauera sinica</name>
    <dbReference type="NCBI Taxonomy" id="2665146"/>
    <lineage>
        <taxon>Bacteria</taxon>
        <taxon>Pseudomonadati</taxon>
        <taxon>Pseudomonadota</taxon>
        <taxon>Betaproteobacteria</taxon>
        <taxon>Rhodocyclales</taxon>
        <taxon>Zoogloeaceae</taxon>
        <taxon>Thauera</taxon>
    </lineage>
</organism>
<dbReference type="InterPro" id="IPR006059">
    <property type="entry name" value="SBP"/>
</dbReference>
<evidence type="ECO:0000313" key="6">
    <source>
        <dbReference type="EMBL" id="MFC5772238.1"/>
    </source>
</evidence>
<keyword evidence="3 5" id="KW-0732">Signal</keyword>
<evidence type="ECO:0000256" key="2">
    <source>
        <dbReference type="ARBA" id="ARBA00022448"/>
    </source>
</evidence>
<dbReference type="Pfam" id="PF13416">
    <property type="entry name" value="SBP_bac_8"/>
    <property type="match status" value="1"/>
</dbReference>
<comment type="subcellular location">
    <subcellularLocation>
        <location evidence="1">Periplasm</location>
    </subcellularLocation>
</comment>
<accession>A0ABW1AYN5</accession>
<feature type="signal peptide" evidence="5">
    <location>
        <begin position="1"/>
        <end position="25"/>
    </location>
</feature>
<keyword evidence="4" id="KW-0574">Periplasm</keyword>
<dbReference type="PANTHER" id="PTHR30222:SF17">
    <property type="entry name" value="SPERMIDINE_PUTRESCINE-BINDING PERIPLASMIC PROTEIN"/>
    <property type="match status" value="1"/>
</dbReference>
<sequence>MPRPLHHRYLFAFLLAVLLCGAAAAEETLRVLAWPGYADVDVVRAFEQRTGARVEVTLIDSDEVLWQRVSLRQGADFDVFAVNTAELQRYIASGLVVPIDADAIHNRAAQLPRFRDLAALPGVMHDGKAYAIPYTYAAMGLIYDRRQVDKPPATIAALWDPRYKGKVLAYRSGAHNFALAAQKIGARSPFRLDEGEWPAAVDALIALRRNVLTFYSQPEESAELFVSRRAALLFANYGPQQLQLLRAAGADVGYVLPDEGALTWLDCWVVTRGARDRTLAAAWIDYLLEAGPSEVLTARHGLANTRMRSPHHADDSRLAWLEPVEDAERRNHLWERILSGDRASRVLAP</sequence>
<evidence type="ECO:0000256" key="4">
    <source>
        <dbReference type="ARBA" id="ARBA00022764"/>
    </source>
</evidence>
<dbReference type="RefSeq" id="WP_096447730.1">
    <property type="nucleotide sequence ID" value="NZ_JBHSOG010000111.1"/>
</dbReference>
<dbReference type="PANTHER" id="PTHR30222">
    <property type="entry name" value="SPERMIDINE/PUTRESCINE-BINDING PERIPLASMIC PROTEIN"/>
    <property type="match status" value="1"/>
</dbReference>
<dbReference type="Gene3D" id="3.40.190.10">
    <property type="entry name" value="Periplasmic binding protein-like II"/>
    <property type="match status" value="2"/>
</dbReference>
<evidence type="ECO:0000256" key="5">
    <source>
        <dbReference type="SAM" id="SignalP"/>
    </source>
</evidence>
<dbReference type="PRINTS" id="PR00909">
    <property type="entry name" value="SPERMDNBNDNG"/>
</dbReference>
<dbReference type="SUPFAM" id="SSF53850">
    <property type="entry name" value="Periplasmic binding protein-like II"/>
    <property type="match status" value="1"/>
</dbReference>
<reference evidence="7" key="1">
    <citation type="journal article" date="2019" name="Int. J. Syst. Evol. Microbiol.">
        <title>The Global Catalogue of Microorganisms (GCM) 10K type strain sequencing project: providing services to taxonomists for standard genome sequencing and annotation.</title>
        <authorList>
            <consortium name="The Broad Institute Genomics Platform"/>
            <consortium name="The Broad Institute Genome Sequencing Center for Infectious Disease"/>
            <person name="Wu L."/>
            <person name="Ma J."/>
        </authorList>
    </citation>
    <scope>NUCLEOTIDE SEQUENCE [LARGE SCALE GENOMIC DNA]</scope>
    <source>
        <strain evidence="7">SHR3</strain>
    </source>
</reference>
<evidence type="ECO:0000256" key="1">
    <source>
        <dbReference type="ARBA" id="ARBA00004418"/>
    </source>
</evidence>
<keyword evidence="2" id="KW-0813">Transport</keyword>
<gene>
    <name evidence="6" type="ORF">ACFPTN_22885</name>
</gene>
<keyword evidence="7" id="KW-1185">Reference proteome</keyword>
<evidence type="ECO:0000256" key="3">
    <source>
        <dbReference type="ARBA" id="ARBA00022729"/>
    </source>
</evidence>
<dbReference type="InterPro" id="IPR001188">
    <property type="entry name" value="Sperm_putr-bd"/>
</dbReference>
<evidence type="ECO:0000313" key="7">
    <source>
        <dbReference type="Proteomes" id="UP001595974"/>
    </source>
</evidence>
<name>A0ABW1AYN5_9RHOO</name>